<evidence type="ECO:0000256" key="4">
    <source>
        <dbReference type="ARBA" id="ARBA00022723"/>
    </source>
</evidence>
<evidence type="ECO:0000313" key="12">
    <source>
        <dbReference type="EMBL" id="ODV60430.1"/>
    </source>
</evidence>
<dbReference type="GeneID" id="30964302"/>
<evidence type="ECO:0000313" key="13">
    <source>
        <dbReference type="Proteomes" id="UP000095038"/>
    </source>
</evidence>
<dbReference type="FunFam" id="3.10.180.10:FF:000001">
    <property type="entry name" value="4-hydroxyphenylpyruvate dioxygenase"/>
    <property type="match status" value="1"/>
</dbReference>
<dbReference type="CDD" id="cd08342">
    <property type="entry name" value="HPPD_N_like"/>
    <property type="match status" value="1"/>
</dbReference>
<keyword evidence="6" id="KW-0828">Tyrosine catabolism</keyword>
<dbReference type="PANTHER" id="PTHR11959">
    <property type="entry name" value="4-HYDROXYPHENYLPYRUVATE DIOXYGENASE"/>
    <property type="match status" value="1"/>
</dbReference>
<dbReference type="InterPro" id="IPR041735">
    <property type="entry name" value="4OHPhenylPyrv_dOase_C"/>
</dbReference>
<keyword evidence="7 10" id="KW-0408">Iron</keyword>
<keyword evidence="13" id="KW-1185">Reference proteome</keyword>
<dbReference type="PANTHER" id="PTHR11959:SF1">
    <property type="entry name" value="4-HYDROXYPHENYLPYRUVATE DIOXYGENASE"/>
    <property type="match status" value="1"/>
</dbReference>
<reference evidence="13" key="1">
    <citation type="submission" date="2016-05" db="EMBL/GenBank/DDBJ databases">
        <title>Comparative genomics of biotechnologically important yeasts.</title>
        <authorList>
            <consortium name="DOE Joint Genome Institute"/>
            <person name="Riley R."/>
            <person name="Haridas S."/>
            <person name="Wolfe K.H."/>
            <person name="Lopes M.R."/>
            <person name="Hittinger C.T."/>
            <person name="Goker M."/>
            <person name="Salamov A."/>
            <person name="Wisecaver J."/>
            <person name="Long T.M."/>
            <person name="Aerts A.L."/>
            <person name="Barry K."/>
            <person name="Choi C."/>
            <person name="Clum A."/>
            <person name="Coughlan A.Y."/>
            <person name="Deshpande S."/>
            <person name="Douglass A.P."/>
            <person name="Hanson S.J."/>
            <person name="Klenk H.-P."/>
            <person name="Labutti K."/>
            <person name="Lapidus A."/>
            <person name="Lindquist E."/>
            <person name="Lipzen A."/>
            <person name="Meier-Kolthoff J.P."/>
            <person name="Ohm R.A."/>
            <person name="Otillar R.P."/>
            <person name="Pangilinan J."/>
            <person name="Peng Y."/>
            <person name="Rokas A."/>
            <person name="Rosa C.A."/>
            <person name="Scheuner C."/>
            <person name="Sibirny A.A."/>
            <person name="Slot J.C."/>
            <person name="Stielow J.B."/>
            <person name="Sun H."/>
            <person name="Kurtzman C.P."/>
            <person name="Blackwell M."/>
            <person name="Grigoriev I.V."/>
            <person name="Jeffries T.W."/>
        </authorList>
    </citation>
    <scope>NUCLEOTIDE SEQUENCE [LARGE SCALE GENOMIC DNA]</scope>
    <source>
        <strain evidence="13">DSM 1968</strain>
    </source>
</reference>
<keyword evidence="12" id="KW-0560">Oxidoreductase</keyword>
<dbReference type="STRING" id="1344418.A0A1D2VFY0"/>
<accession>A0A1D2VFY0</accession>
<dbReference type="InterPro" id="IPR041736">
    <property type="entry name" value="4OHPhenylPyrv_dOase_N"/>
</dbReference>
<dbReference type="Pfam" id="PF00903">
    <property type="entry name" value="Glyoxalase"/>
    <property type="match status" value="1"/>
</dbReference>
<evidence type="ECO:0000256" key="7">
    <source>
        <dbReference type="ARBA" id="ARBA00023004"/>
    </source>
</evidence>
<dbReference type="RefSeq" id="XP_020046737.1">
    <property type="nucleotide sequence ID" value="XM_020190666.1"/>
</dbReference>
<evidence type="ECO:0000256" key="1">
    <source>
        <dbReference type="ARBA" id="ARBA00005162"/>
    </source>
</evidence>
<sequence length="426" mass="48658">MLISSTGSIKSKAANNWKTKRSADYDLLPVPLIKNSSYVGYHHVTWYVSNAKHWATYFVHILGFNHIAYKGLETGSRNITAHVVSNNQVIFQFISPLRNDNAESKKIWKHILKHGDAVKDVAFKVDNLKELYKVAIGSGAKSLMSPTELQDDSNNDYSILMAQIKVFNGDTTHTLIEFPNIPQTESNNQVFLPGYKNTTNSKRFNFFNSESIQSLPQIHFEKIDHCVQNQGWYEMNKSCQFYAKVFGFHRFWSVDEKDISTEFSSLRSIVMASENEAIKIPINEPAKGKCKSQIEEFLDYYDGPGIQHIALLTNDIISTVKAMKQRGAEFINVPEIYYDFLKERLKDNGPNILESMDEIKKQGILVDFDENGYLLQLFTKPLGDRPTIFLEIIQRNNHNGFGAGNFKALFETIEAEQKLRGNLEKT</sequence>
<keyword evidence="5" id="KW-0677">Repeat</keyword>
<dbReference type="InterPro" id="IPR029068">
    <property type="entry name" value="Glyas_Bleomycin-R_OHBP_Dase"/>
</dbReference>
<feature type="binding site" evidence="10">
    <location>
        <position position="308"/>
    </location>
    <ligand>
        <name>Fe cation</name>
        <dbReference type="ChEBI" id="CHEBI:24875"/>
    </ligand>
</feature>
<dbReference type="InterPro" id="IPR037523">
    <property type="entry name" value="VOC_core"/>
</dbReference>
<dbReference type="InParanoid" id="A0A1D2VFY0"/>
<dbReference type="AlphaFoldDB" id="A0A1D2VFY0"/>
<comment type="similarity">
    <text evidence="2 9">Belongs to the 4HPPD family.</text>
</comment>
<dbReference type="InterPro" id="IPR005956">
    <property type="entry name" value="4OHPhenylPyrv_dOase"/>
</dbReference>
<dbReference type="UniPathway" id="UPA00139">
    <property type="reaction ID" value="UER00362"/>
</dbReference>
<dbReference type="EMBL" id="KV454482">
    <property type="protein sequence ID" value="ODV60430.1"/>
    <property type="molecule type" value="Genomic_DNA"/>
</dbReference>
<gene>
    <name evidence="12" type="ORF">ASCRUDRAFT_36091</name>
</gene>
<feature type="domain" description="VOC" evidence="11">
    <location>
        <begin position="222"/>
        <end position="380"/>
    </location>
</feature>
<name>A0A1D2VFY0_9ASCO</name>
<keyword evidence="12" id="KW-0670">Pyruvate</keyword>
<dbReference type="SUPFAM" id="SSF54593">
    <property type="entry name" value="Glyoxalase/Bleomycin resistance protein/Dihydroxybiphenyl dioxygenase"/>
    <property type="match status" value="1"/>
</dbReference>
<comment type="pathway">
    <text evidence="1">Amino-acid degradation; L-phenylalanine degradation; acetoacetate and fumarate from L-phenylalanine: step 3/6.</text>
</comment>
<dbReference type="GO" id="GO:0006572">
    <property type="term" value="P:L-tyrosine catabolic process"/>
    <property type="evidence" value="ECO:0007669"/>
    <property type="project" value="UniProtKB-KW"/>
</dbReference>
<evidence type="ECO:0000259" key="11">
    <source>
        <dbReference type="PROSITE" id="PS51819"/>
    </source>
</evidence>
<feature type="binding site" evidence="10">
    <location>
        <position position="391"/>
    </location>
    <ligand>
        <name>Fe cation</name>
        <dbReference type="ChEBI" id="CHEBI:24875"/>
    </ligand>
</feature>
<keyword evidence="8" id="KW-0585">Phenylalanine catabolism</keyword>
<keyword evidence="12" id="KW-0223">Dioxygenase</keyword>
<dbReference type="NCBIfam" id="TIGR01263">
    <property type="entry name" value="4HPPD"/>
    <property type="match status" value="1"/>
</dbReference>
<protein>
    <recommendedName>
        <fullName evidence="3 9">4-hydroxyphenylpyruvate dioxygenase</fullName>
    </recommendedName>
</protein>
<evidence type="ECO:0000256" key="2">
    <source>
        <dbReference type="ARBA" id="ARBA00005877"/>
    </source>
</evidence>
<evidence type="ECO:0000256" key="3">
    <source>
        <dbReference type="ARBA" id="ARBA00013222"/>
    </source>
</evidence>
<organism evidence="12 13">
    <name type="scientific">Ascoidea rubescens DSM 1968</name>
    <dbReference type="NCBI Taxonomy" id="1344418"/>
    <lineage>
        <taxon>Eukaryota</taxon>
        <taxon>Fungi</taxon>
        <taxon>Dikarya</taxon>
        <taxon>Ascomycota</taxon>
        <taxon>Saccharomycotina</taxon>
        <taxon>Saccharomycetes</taxon>
        <taxon>Ascoideaceae</taxon>
        <taxon>Ascoidea</taxon>
    </lineage>
</organism>
<dbReference type="CDD" id="cd07250">
    <property type="entry name" value="HPPD_C_like"/>
    <property type="match status" value="1"/>
</dbReference>
<dbReference type="GO" id="GO:0006559">
    <property type="term" value="P:L-phenylalanine catabolic process"/>
    <property type="evidence" value="ECO:0007669"/>
    <property type="project" value="UniProtKB-UniPathway"/>
</dbReference>
<dbReference type="Gene3D" id="3.10.180.10">
    <property type="entry name" value="2,3-Dihydroxybiphenyl 1,2-Dioxygenase, domain 1"/>
    <property type="match status" value="2"/>
</dbReference>
<dbReference type="InterPro" id="IPR004360">
    <property type="entry name" value="Glyas_Fos-R_dOase_dom"/>
</dbReference>
<dbReference type="OrthoDB" id="414569at2759"/>
<dbReference type="GO" id="GO:0003868">
    <property type="term" value="F:4-hydroxyphenylpyruvate dioxygenase activity"/>
    <property type="evidence" value="ECO:0007669"/>
    <property type="project" value="InterPro"/>
</dbReference>
<feature type="binding site" evidence="10">
    <location>
        <position position="225"/>
    </location>
    <ligand>
        <name>Fe cation</name>
        <dbReference type="ChEBI" id="CHEBI:24875"/>
    </ligand>
</feature>
<comment type="cofactor">
    <cofactor evidence="10">
        <name>Fe cation</name>
        <dbReference type="ChEBI" id="CHEBI:24875"/>
    </cofactor>
    <text evidence="10">Binds 1 Fe cation per subunit.</text>
</comment>
<keyword evidence="4 10" id="KW-0479">Metal-binding</keyword>
<dbReference type="PROSITE" id="PS51819">
    <property type="entry name" value="VOC"/>
    <property type="match status" value="2"/>
</dbReference>
<evidence type="ECO:0000256" key="9">
    <source>
        <dbReference type="PIRNR" id="PIRNR009283"/>
    </source>
</evidence>
<dbReference type="Proteomes" id="UP000095038">
    <property type="component" value="Unassembled WGS sequence"/>
</dbReference>
<proteinExistence type="inferred from homology"/>
<feature type="domain" description="VOC" evidence="11">
    <location>
        <begin position="40"/>
        <end position="181"/>
    </location>
</feature>
<dbReference type="GO" id="GO:0046872">
    <property type="term" value="F:metal ion binding"/>
    <property type="evidence" value="ECO:0007669"/>
    <property type="project" value="UniProtKB-KW"/>
</dbReference>
<evidence type="ECO:0000256" key="6">
    <source>
        <dbReference type="ARBA" id="ARBA00022878"/>
    </source>
</evidence>
<evidence type="ECO:0000256" key="8">
    <source>
        <dbReference type="ARBA" id="ARBA00023232"/>
    </source>
</evidence>
<evidence type="ECO:0000256" key="10">
    <source>
        <dbReference type="PIRSR" id="PIRSR009283-1"/>
    </source>
</evidence>
<evidence type="ECO:0000256" key="5">
    <source>
        <dbReference type="ARBA" id="ARBA00022737"/>
    </source>
</evidence>
<dbReference type="PIRSF" id="PIRSF009283">
    <property type="entry name" value="HPP_dOase"/>
    <property type="match status" value="1"/>
</dbReference>